<proteinExistence type="predicted"/>
<organism evidence="1 2">
    <name type="scientific">Laodelphax striatellus</name>
    <name type="common">Small brown planthopper</name>
    <name type="synonym">Delphax striatella</name>
    <dbReference type="NCBI Taxonomy" id="195883"/>
    <lineage>
        <taxon>Eukaryota</taxon>
        <taxon>Metazoa</taxon>
        <taxon>Ecdysozoa</taxon>
        <taxon>Arthropoda</taxon>
        <taxon>Hexapoda</taxon>
        <taxon>Insecta</taxon>
        <taxon>Pterygota</taxon>
        <taxon>Neoptera</taxon>
        <taxon>Paraneoptera</taxon>
        <taxon>Hemiptera</taxon>
        <taxon>Auchenorrhyncha</taxon>
        <taxon>Fulgoroidea</taxon>
        <taxon>Delphacidae</taxon>
        <taxon>Criomorphinae</taxon>
        <taxon>Laodelphax</taxon>
    </lineage>
</organism>
<evidence type="ECO:0000313" key="1">
    <source>
        <dbReference type="EMBL" id="RZF42054.1"/>
    </source>
</evidence>
<dbReference type="EMBL" id="QKKF02015641">
    <property type="protein sequence ID" value="RZF42054.1"/>
    <property type="molecule type" value="Genomic_DNA"/>
</dbReference>
<keyword evidence="2" id="KW-1185">Reference proteome</keyword>
<name>A0A482X8C8_LAOST</name>
<dbReference type="AlphaFoldDB" id="A0A482X8C8"/>
<protein>
    <submittedName>
        <fullName evidence="1">Uncharacterized protein</fullName>
    </submittedName>
</protein>
<reference evidence="1 2" key="1">
    <citation type="journal article" date="2017" name="Gigascience">
        <title>Genome sequence of the small brown planthopper, Laodelphax striatellus.</title>
        <authorList>
            <person name="Zhu J."/>
            <person name="Jiang F."/>
            <person name="Wang X."/>
            <person name="Yang P."/>
            <person name="Bao Y."/>
            <person name="Zhao W."/>
            <person name="Wang W."/>
            <person name="Lu H."/>
            <person name="Wang Q."/>
            <person name="Cui N."/>
            <person name="Li J."/>
            <person name="Chen X."/>
            <person name="Luo L."/>
            <person name="Yu J."/>
            <person name="Kang L."/>
            <person name="Cui F."/>
        </authorList>
    </citation>
    <scope>NUCLEOTIDE SEQUENCE [LARGE SCALE GENOMIC DNA]</scope>
    <source>
        <strain evidence="1">Lst14</strain>
    </source>
</reference>
<dbReference type="Proteomes" id="UP000291343">
    <property type="component" value="Unassembled WGS sequence"/>
</dbReference>
<evidence type="ECO:0000313" key="2">
    <source>
        <dbReference type="Proteomes" id="UP000291343"/>
    </source>
</evidence>
<dbReference type="InParanoid" id="A0A482X8C8"/>
<accession>A0A482X8C8</accession>
<sequence>MAVHRITVLKLQGLPLSRKDFHARDMKGISSTYKKTTAQLQAIDLQYMMLSVIY</sequence>
<gene>
    <name evidence="1" type="ORF">LSTR_LSTR006647</name>
</gene>
<comment type="caution">
    <text evidence="1">The sequence shown here is derived from an EMBL/GenBank/DDBJ whole genome shotgun (WGS) entry which is preliminary data.</text>
</comment>
<dbReference type="SMR" id="A0A482X8C8"/>